<dbReference type="EMBL" id="BPQV01000005">
    <property type="protein sequence ID" value="GJE27155.1"/>
    <property type="molecule type" value="Genomic_DNA"/>
</dbReference>
<dbReference type="Pfam" id="PF13428">
    <property type="entry name" value="TPR_14"/>
    <property type="match status" value="1"/>
</dbReference>
<dbReference type="CDD" id="cd02440">
    <property type="entry name" value="AdoMet_MTases"/>
    <property type="match status" value="1"/>
</dbReference>
<feature type="domain" description="Methyltransferase type 11" evidence="1">
    <location>
        <begin position="154"/>
        <end position="245"/>
    </location>
</feature>
<organism evidence="2 3">
    <name type="scientific">Methylobacterium organophilum</name>
    <dbReference type="NCBI Taxonomy" id="410"/>
    <lineage>
        <taxon>Bacteria</taxon>
        <taxon>Pseudomonadati</taxon>
        <taxon>Pseudomonadota</taxon>
        <taxon>Alphaproteobacteria</taxon>
        <taxon>Hyphomicrobiales</taxon>
        <taxon>Methylobacteriaceae</taxon>
        <taxon>Methylobacterium</taxon>
    </lineage>
</organism>
<dbReference type="SUPFAM" id="SSF48452">
    <property type="entry name" value="TPR-like"/>
    <property type="match status" value="1"/>
</dbReference>
<comment type="caution">
    <text evidence="2">The sequence shown here is derived from an EMBL/GenBank/DDBJ whole genome shotgun (WGS) entry which is preliminary data.</text>
</comment>
<dbReference type="InterPro" id="IPR050508">
    <property type="entry name" value="Methyltransf_Superfamily"/>
</dbReference>
<dbReference type="PANTHER" id="PTHR42912:SF93">
    <property type="entry name" value="N6-ADENOSINE-METHYLTRANSFERASE TMT1A"/>
    <property type="match status" value="1"/>
</dbReference>
<dbReference type="Proteomes" id="UP001055156">
    <property type="component" value="Unassembled WGS sequence"/>
</dbReference>
<dbReference type="PANTHER" id="PTHR42912">
    <property type="entry name" value="METHYLTRANSFERASE"/>
    <property type="match status" value="1"/>
</dbReference>
<sequence>MSRQRSSGDLLADRRYAYAAACLAEGDPAGAAEMAEQALALAPDYAPAWFLLGEARDALLRAGDPAQAAPAREAFARALALEPEDALGARMRLASLGEGPADAAIGPAYIRALFDGYAPRFERHLVGDLGYRGPEMIRDALQAAAPDVRFGTALDLGCGTGLMGAALAGRVGHLTGIDLSPAMLALARRRGCYDRLLEGELLGVLAGEPEAGADLVTAADVFIYCGDLGPVLAAIARVLRRDGLASFTVQSPEDDETDTSVRLGPDGRYAHGDGHLRQAIAGAGLAIVSAEPAGIRRQNGRAVPGRLLVLRRPG</sequence>
<reference evidence="2" key="2">
    <citation type="submission" date="2021-08" db="EMBL/GenBank/DDBJ databases">
        <authorList>
            <person name="Tani A."/>
            <person name="Ola A."/>
            <person name="Ogura Y."/>
            <person name="Katsura K."/>
            <person name="Hayashi T."/>
        </authorList>
    </citation>
    <scope>NUCLEOTIDE SEQUENCE</scope>
    <source>
        <strain evidence="2">NBRC 15689</strain>
    </source>
</reference>
<dbReference type="Pfam" id="PF08241">
    <property type="entry name" value="Methyltransf_11"/>
    <property type="match status" value="1"/>
</dbReference>
<dbReference type="Gene3D" id="3.40.50.150">
    <property type="entry name" value="Vaccinia Virus protein VP39"/>
    <property type="match status" value="1"/>
</dbReference>
<dbReference type="RefSeq" id="WP_238311014.1">
    <property type="nucleotide sequence ID" value="NZ_BPQV01000005.1"/>
</dbReference>
<dbReference type="Gene3D" id="1.25.40.10">
    <property type="entry name" value="Tetratricopeptide repeat domain"/>
    <property type="match status" value="1"/>
</dbReference>
<proteinExistence type="predicted"/>
<accession>A0ABQ4T8E6</accession>
<evidence type="ECO:0000313" key="3">
    <source>
        <dbReference type="Proteomes" id="UP001055156"/>
    </source>
</evidence>
<dbReference type="InterPro" id="IPR011990">
    <property type="entry name" value="TPR-like_helical_dom_sf"/>
</dbReference>
<dbReference type="SUPFAM" id="SSF53335">
    <property type="entry name" value="S-adenosyl-L-methionine-dependent methyltransferases"/>
    <property type="match status" value="1"/>
</dbReference>
<name>A0ABQ4T8E6_METOR</name>
<dbReference type="InterPro" id="IPR029063">
    <property type="entry name" value="SAM-dependent_MTases_sf"/>
</dbReference>
<gene>
    <name evidence="2" type="primary">tam</name>
    <name evidence="2" type="ORF">LKMONMHP_2011</name>
</gene>
<evidence type="ECO:0000313" key="2">
    <source>
        <dbReference type="EMBL" id="GJE27155.1"/>
    </source>
</evidence>
<protein>
    <submittedName>
        <fullName evidence="2">Trans-aconitate 2-methyltransferase</fullName>
    </submittedName>
</protein>
<dbReference type="InterPro" id="IPR013216">
    <property type="entry name" value="Methyltransf_11"/>
</dbReference>
<keyword evidence="3" id="KW-1185">Reference proteome</keyword>
<reference evidence="2" key="1">
    <citation type="journal article" date="2021" name="Front. Microbiol.">
        <title>Comprehensive Comparative Genomics and Phenotyping of Methylobacterium Species.</title>
        <authorList>
            <person name="Alessa O."/>
            <person name="Ogura Y."/>
            <person name="Fujitani Y."/>
            <person name="Takami H."/>
            <person name="Hayashi T."/>
            <person name="Sahin N."/>
            <person name="Tani A."/>
        </authorList>
    </citation>
    <scope>NUCLEOTIDE SEQUENCE</scope>
    <source>
        <strain evidence="2">NBRC 15689</strain>
    </source>
</reference>
<evidence type="ECO:0000259" key="1">
    <source>
        <dbReference type="Pfam" id="PF08241"/>
    </source>
</evidence>